<comment type="caution">
    <text evidence="7">The sequence shown here is derived from an EMBL/GenBank/DDBJ whole genome shotgun (WGS) entry which is preliminary data.</text>
</comment>
<dbReference type="GO" id="GO:0009236">
    <property type="term" value="P:cobalamin biosynthetic process"/>
    <property type="evidence" value="ECO:0007669"/>
    <property type="project" value="UniProtKB-UniRule"/>
</dbReference>
<evidence type="ECO:0000256" key="1">
    <source>
        <dbReference type="ARBA" id="ARBA00004953"/>
    </source>
</evidence>
<dbReference type="InterPro" id="IPR033949">
    <property type="entry name" value="CobQ_GATase1"/>
</dbReference>
<dbReference type="Proteomes" id="UP000565572">
    <property type="component" value="Unassembled WGS sequence"/>
</dbReference>
<dbReference type="HAMAP" id="MF_00028">
    <property type="entry name" value="CobQ"/>
    <property type="match status" value="1"/>
</dbReference>
<dbReference type="EMBL" id="JACHZG010000012">
    <property type="protein sequence ID" value="MBB3329062.1"/>
    <property type="molecule type" value="Genomic_DNA"/>
</dbReference>
<dbReference type="GO" id="GO:0016874">
    <property type="term" value="F:ligase activity"/>
    <property type="evidence" value="ECO:0007669"/>
    <property type="project" value="UniProtKB-KW"/>
</dbReference>
<keyword evidence="3 4" id="KW-0315">Glutamine amidotransferase</keyword>
<feature type="active site" evidence="4">
    <location>
        <position position="449"/>
    </location>
</feature>
<feature type="domain" description="CobB/CobQ-like glutamine amidotransferase" evidence="6">
    <location>
        <begin position="269"/>
        <end position="456"/>
    </location>
</feature>
<dbReference type="PANTHER" id="PTHR21343">
    <property type="entry name" value="DETHIOBIOTIN SYNTHETASE"/>
    <property type="match status" value="1"/>
</dbReference>
<dbReference type="Gene3D" id="3.40.50.300">
    <property type="entry name" value="P-loop containing nucleotide triphosphate hydrolases"/>
    <property type="match status" value="1"/>
</dbReference>
<evidence type="ECO:0000259" key="5">
    <source>
        <dbReference type="Pfam" id="PF01656"/>
    </source>
</evidence>
<feature type="domain" description="CobQ/CobB/MinD/ParA nucleotide binding" evidence="5">
    <location>
        <begin position="18"/>
        <end position="243"/>
    </location>
</feature>
<dbReference type="UniPathway" id="UPA00148"/>
<proteinExistence type="inferred from homology"/>
<dbReference type="Gene3D" id="3.40.50.880">
    <property type="match status" value="1"/>
</dbReference>
<comment type="pathway">
    <text evidence="1 4">Cofactor biosynthesis; adenosylcobalamin biosynthesis.</text>
</comment>
<organism evidence="7 8">
    <name type="scientific">Microlunatus antarcticus</name>
    <dbReference type="NCBI Taxonomy" id="53388"/>
    <lineage>
        <taxon>Bacteria</taxon>
        <taxon>Bacillati</taxon>
        <taxon>Actinomycetota</taxon>
        <taxon>Actinomycetes</taxon>
        <taxon>Propionibacteriales</taxon>
        <taxon>Propionibacteriaceae</taxon>
        <taxon>Microlunatus</taxon>
    </lineage>
</organism>
<comment type="similarity">
    <text evidence="4">Belongs to the CobB/CobQ family. CobQ subfamily.</text>
</comment>
<dbReference type="GO" id="GO:0015420">
    <property type="term" value="F:ABC-type vitamin B12 transporter activity"/>
    <property type="evidence" value="ECO:0007669"/>
    <property type="project" value="UniProtKB-UniRule"/>
</dbReference>
<dbReference type="InterPro" id="IPR029062">
    <property type="entry name" value="Class_I_gatase-like"/>
</dbReference>
<evidence type="ECO:0000313" key="8">
    <source>
        <dbReference type="Proteomes" id="UP000565572"/>
    </source>
</evidence>
<dbReference type="InterPro" id="IPR027417">
    <property type="entry name" value="P-loop_NTPase"/>
</dbReference>
<name>A0A7W5P903_9ACTN</name>
<feature type="active site" description="Nucleophile" evidence="4">
    <location>
        <position position="348"/>
    </location>
</feature>
<keyword evidence="2 4" id="KW-0169">Cobalamin biosynthesis</keyword>
<keyword evidence="8" id="KW-1185">Reference proteome</keyword>
<dbReference type="PROSITE" id="PS51273">
    <property type="entry name" value="GATASE_TYPE_1"/>
    <property type="match status" value="1"/>
</dbReference>
<evidence type="ECO:0000256" key="3">
    <source>
        <dbReference type="ARBA" id="ARBA00022962"/>
    </source>
</evidence>
<comment type="function">
    <text evidence="4">Catalyzes amidations at positions B, D, E, and G on adenosylcobyrinic A,C-diamide. NH(2) groups are provided by glutamine, and one molecule of ATP is hydrogenolyzed for each amidation.</text>
</comment>
<dbReference type="CDD" id="cd01750">
    <property type="entry name" value="GATase1_CobQ"/>
    <property type="match status" value="1"/>
</dbReference>
<dbReference type="NCBIfam" id="TIGR00313">
    <property type="entry name" value="cobQ"/>
    <property type="match status" value="1"/>
</dbReference>
<dbReference type="InterPro" id="IPR002586">
    <property type="entry name" value="CobQ/CobB/MinD/ParA_Nub-bd_dom"/>
</dbReference>
<dbReference type="InterPro" id="IPR047045">
    <property type="entry name" value="CobQ_N"/>
</dbReference>
<evidence type="ECO:0000313" key="7">
    <source>
        <dbReference type="EMBL" id="MBB3329062.1"/>
    </source>
</evidence>
<dbReference type="Pfam" id="PF07685">
    <property type="entry name" value="GATase_3"/>
    <property type="match status" value="1"/>
</dbReference>
<dbReference type="InterPro" id="IPR011698">
    <property type="entry name" value="GATase_3"/>
</dbReference>
<sequence length="520" mass="54550">MSGPADSAVSRPGATGLLVAGTTSDAGKSLVVTGLCRAFVRRGLDVVPYKAQNMSNNSGVCADGAEIGRAQILQAQAARREPTSAMNPVLLKPGTDRRAHVVVRGRPAGVLEAGQYATGRRHLAEAAWAAYEELESAHDLVVCEGAGSSAEINLRAGDYVNLGLARRFDLPVVVVGDIDRGGVLAALYGTVALLEPEDRALVRTFVVNKFRGDPSVLAPGLTEITRRTGVPFAGVLPWLDGVWLDAEDSLEVGAWRRSVRSGAEGARLRVAVVRLPRVSNATDVEALAAEPGVEVLVTTDPEVVAGADLAVLPGTRATFSDLAWLRRTGIAAAVLDRVGREAPVLGICGGYQMLGLRVEDPAGVEADVGSSAGVAVDGLGLLPVVTRFAVEKSLGRPAGSWRGHAVQAYEIHHGRAERAASADATTFPEPVEGFLDGWRVGSTWGTVWHGALENDAFRRAWLVEVAAAAGSSWTPAPDAVAYGARREAMIDTLADAVEEHLDLDLLLAETRVASSRAVAR</sequence>
<dbReference type="SUPFAM" id="SSF52317">
    <property type="entry name" value="Class I glutamine amidotransferase-like"/>
    <property type="match status" value="1"/>
</dbReference>
<dbReference type="PANTHER" id="PTHR21343:SF1">
    <property type="entry name" value="COBYRIC ACID SYNTHASE"/>
    <property type="match status" value="1"/>
</dbReference>
<accession>A0A7W5P903</accession>
<evidence type="ECO:0000256" key="2">
    <source>
        <dbReference type="ARBA" id="ARBA00022573"/>
    </source>
</evidence>
<dbReference type="NCBIfam" id="NF001989">
    <property type="entry name" value="PRK00784.1"/>
    <property type="match status" value="1"/>
</dbReference>
<dbReference type="InterPro" id="IPR004459">
    <property type="entry name" value="CobQ_synth"/>
</dbReference>
<dbReference type="AlphaFoldDB" id="A0A7W5P903"/>
<gene>
    <name evidence="4" type="primary">cobQ</name>
    <name evidence="7" type="ORF">FHX39_004059</name>
</gene>
<protein>
    <recommendedName>
        <fullName evidence="4">Cobyric acid synthase</fullName>
    </recommendedName>
</protein>
<evidence type="ECO:0000259" key="6">
    <source>
        <dbReference type="Pfam" id="PF07685"/>
    </source>
</evidence>
<dbReference type="Pfam" id="PF01656">
    <property type="entry name" value="CbiA"/>
    <property type="match status" value="1"/>
</dbReference>
<dbReference type="PROSITE" id="PS51274">
    <property type="entry name" value="GATASE_COBBQ"/>
    <property type="match status" value="1"/>
</dbReference>
<dbReference type="CDD" id="cd05389">
    <property type="entry name" value="CobQ_N"/>
    <property type="match status" value="1"/>
</dbReference>
<keyword evidence="7" id="KW-0436">Ligase</keyword>
<evidence type="ECO:0000256" key="4">
    <source>
        <dbReference type="HAMAP-Rule" id="MF_00028"/>
    </source>
</evidence>
<dbReference type="SUPFAM" id="SSF52540">
    <property type="entry name" value="P-loop containing nucleoside triphosphate hydrolases"/>
    <property type="match status" value="1"/>
</dbReference>
<reference evidence="7 8" key="1">
    <citation type="submission" date="2020-08" db="EMBL/GenBank/DDBJ databases">
        <title>Sequencing the genomes of 1000 actinobacteria strains.</title>
        <authorList>
            <person name="Klenk H.-P."/>
        </authorList>
    </citation>
    <scope>NUCLEOTIDE SEQUENCE [LARGE SCALE GENOMIC DNA]</scope>
    <source>
        <strain evidence="7 8">DSM 11053</strain>
    </source>
</reference>